<evidence type="ECO:0000313" key="2">
    <source>
        <dbReference type="EMBL" id="GBU06447.1"/>
    </source>
</evidence>
<sequence length="54" mass="6402">MFCCNFYLSVFNKLKGGKIMEFWLIMIGFIVMGGSCSLADTWWDRKNKKEEKKQ</sequence>
<evidence type="ECO:0000313" key="3">
    <source>
        <dbReference type="Proteomes" id="UP000702954"/>
    </source>
</evidence>
<keyword evidence="3" id="KW-1185">Reference proteome</keyword>
<reference evidence="2 3" key="1">
    <citation type="journal article" date="2018" name="Int. J. Syst. Evol. Microbiol.">
        <title>Draft Genome Sequence of Faecalimonas umbilicata JCM 30896T, an Acetate-Producing Bacterium Isolated from Human Feces.</title>
        <authorList>
            <person name="Sakamoto M."/>
            <person name="Ikeyama N."/>
            <person name="Yuki M."/>
            <person name="Ohkuma M."/>
        </authorList>
    </citation>
    <scope>NUCLEOTIDE SEQUENCE [LARGE SCALE GENOMIC DNA]</scope>
    <source>
        <strain evidence="2 3">EGH7</strain>
    </source>
</reference>
<name>A0ABQ0R174_9FIRM</name>
<keyword evidence="1" id="KW-1133">Transmembrane helix</keyword>
<accession>A0ABQ0R174</accession>
<gene>
    <name evidence="2" type="ORF">FAEUMB_29880</name>
</gene>
<evidence type="ECO:0000256" key="1">
    <source>
        <dbReference type="SAM" id="Phobius"/>
    </source>
</evidence>
<keyword evidence="1" id="KW-0812">Transmembrane</keyword>
<keyword evidence="1" id="KW-0472">Membrane</keyword>
<organism evidence="2 3">
    <name type="scientific">Faecalimonas umbilicata</name>
    <dbReference type="NCBI Taxonomy" id="1912855"/>
    <lineage>
        <taxon>Bacteria</taxon>
        <taxon>Bacillati</taxon>
        <taxon>Bacillota</taxon>
        <taxon>Clostridia</taxon>
        <taxon>Lachnospirales</taxon>
        <taxon>Lachnospiraceae</taxon>
        <taxon>Faecalimonas</taxon>
    </lineage>
</organism>
<dbReference type="Proteomes" id="UP000702954">
    <property type="component" value="Unassembled WGS sequence"/>
</dbReference>
<protein>
    <recommendedName>
        <fullName evidence="4">Lipoprotein</fullName>
    </recommendedName>
</protein>
<feature type="transmembrane region" description="Helical" evidence="1">
    <location>
        <begin position="22"/>
        <end position="43"/>
    </location>
</feature>
<comment type="caution">
    <text evidence="2">The sequence shown here is derived from an EMBL/GenBank/DDBJ whole genome shotgun (WGS) entry which is preliminary data.</text>
</comment>
<evidence type="ECO:0008006" key="4">
    <source>
        <dbReference type="Google" id="ProtNLM"/>
    </source>
</evidence>
<proteinExistence type="predicted"/>
<dbReference type="EMBL" id="BHEO01000008">
    <property type="protein sequence ID" value="GBU06447.1"/>
    <property type="molecule type" value="Genomic_DNA"/>
</dbReference>